<reference evidence="2" key="1">
    <citation type="journal article" date="2019" name="Sci. Rep.">
        <title>Draft genome of Tanacetum cinerariifolium, the natural source of mosquito coil.</title>
        <authorList>
            <person name="Yamashiro T."/>
            <person name="Shiraishi A."/>
            <person name="Satake H."/>
            <person name="Nakayama K."/>
        </authorList>
    </citation>
    <scope>NUCLEOTIDE SEQUENCE</scope>
</reference>
<name>A0A6L2PB53_TANCI</name>
<organism evidence="2">
    <name type="scientific">Tanacetum cinerariifolium</name>
    <name type="common">Dalmatian daisy</name>
    <name type="synonym">Chrysanthemum cinerariifolium</name>
    <dbReference type="NCBI Taxonomy" id="118510"/>
    <lineage>
        <taxon>Eukaryota</taxon>
        <taxon>Viridiplantae</taxon>
        <taxon>Streptophyta</taxon>
        <taxon>Embryophyta</taxon>
        <taxon>Tracheophyta</taxon>
        <taxon>Spermatophyta</taxon>
        <taxon>Magnoliopsida</taxon>
        <taxon>eudicotyledons</taxon>
        <taxon>Gunneridae</taxon>
        <taxon>Pentapetalae</taxon>
        <taxon>asterids</taxon>
        <taxon>campanulids</taxon>
        <taxon>Asterales</taxon>
        <taxon>Asteraceae</taxon>
        <taxon>Asteroideae</taxon>
        <taxon>Anthemideae</taxon>
        <taxon>Anthemidinae</taxon>
        <taxon>Tanacetum</taxon>
    </lineage>
</organism>
<gene>
    <name evidence="2" type="ORF">Tci_066003</name>
</gene>
<dbReference type="AlphaFoldDB" id="A0A6L2PB53"/>
<protein>
    <submittedName>
        <fullName evidence="2">Uncharacterized protein</fullName>
    </submittedName>
</protein>
<sequence length="153" mass="16574">MKGTSDLSHPRLVLWRVLEWLLVNEQCETGGDFGTTLVMLVSQLVMVGSELVNELGNPYSLREESVMMLGIMIGSRKRICTSYEIKKVIESSPQSTWLSGQVIGWTVYDGHSCSTTVAEGSWRCRGRGVVSDGGASAGDSSWGSSVSKEPLVA</sequence>
<evidence type="ECO:0000313" key="2">
    <source>
        <dbReference type="EMBL" id="GEU94025.1"/>
    </source>
</evidence>
<dbReference type="EMBL" id="BKCJ010010980">
    <property type="protein sequence ID" value="GEU94025.1"/>
    <property type="molecule type" value="Genomic_DNA"/>
</dbReference>
<feature type="region of interest" description="Disordered" evidence="1">
    <location>
        <begin position="134"/>
        <end position="153"/>
    </location>
</feature>
<accession>A0A6L2PB53</accession>
<evidence type="ECO:0000256" key="1">
    <source>
        <dbReference type="SAM" id="MobiDB-lite"/>
    </source>
</evidence>
<comment type="caution">
    <text evidence="2">The sequence shown here is derived from an EMBL/GenBank/DDBJ whole genome shotgun (WGS) entry which is preliminary data.</text>
</comment>
<feature type="compositionally biased region" description="Low complexity" evidence="1">
    <location>
        <begin position="134"/>
        <end position="147"/>
    </location>
</feature>
<proteinExistence type="predicted"/>